<dbReference type="InterPro" id="IPR014710">
    <property type="entry name" value="RmlC-like_jellyroll"/>
</dbReference>
<comment type="subcellular location">
    <subcellularLocation>
        <location evidence="1">Membrane</location>
        <topology evidence="1">Multi-pass membrane protein</topology>
    </subcellularLocation>
</comment>
<feature type="compositionally biased region" description="Polar residues" evidence="10">
    <location>
        <begin position="497"/>
        <end position="510"/>
    </location>
</feature>
<keyword evidence="6" id="KW-0472">Membrane</keyword>
<dbReference type="GO" id="GO:0044877">
    <property type="term" value="F:protein-containing complex binding"/>
    <property type="evidence" value="ECO:0007669"/>
    <property type="project" value="TreeGrafter"/>
</dbReference>
<dbReference type="FunFam" id="2.60.120.10:FF:000057">
    <property type="entry name" value="Cyclic nucleotide-binding domain protein"/>
    <property type="match status" value="1"/>
</dbReference>
<dbReference type="SMART" id="SM00100">
    <property type="entry name" value="cNMP"/>
    <property type="match status" value="2"/>
</dbReference>
<evidence type="ECO:0000313" key="12">
    <source>
        <dbReference type="EMBL" id="RAO71332.1"/>
    </source>
</evidence>
<name>A0A364L6A4_TALAM</name>
<sequence length="1146" mass="128051">MRRSRRSSSGASTKAAAPIPEAVSLIHSFDSALNPNRPARPSPLASSQIQGMPLDLIERIRKFPLFQSTPDSFLAEVGLHLRPQLHAANDYIVTEGDEAKAMYWLVRGAVAVTSRDGESVHAELKPGAFFGEIGVLMDRPRTATIIARSRCLLVVLTKEDFRKILPRFPEVERAIREEALERLSILEKKNKERYDAAEQTAGMNRRGSKRLRESNSGGLSPGEENDLRILNANKKRKSPSPGIADISSSALANGSVNVRSLLKEMPLFSSLTPDLLHYLGLKLQPRSYPPFTDIIKQDSLGREIYFIVRGEVEVLNENRDSDFRRGPENHGHGVEVKARLRQGQYFGEIVSLSLTPRRTATVRSVTSVECLMLSGDVLAEFWQKCPDELRQQIEVTAKKRLESTTDTDVLMPDAKDPTPPINQLTIDDKLKVTSLRRKSMPLVTLTESELDNTHQTNGEQEMPVLSPSDPDPFLNIGLDNVKLKSRRGSVGIIVPRDTSSAESSRQTTPTEPRPGSSFKAMSQTNGTPTRPRSTSLLYQNQQGNRGFLPDSESSVISIDRSDGESQDTNQDAPYELDSEYAVPLGHNLAPVAADTNKGKQRARNSGGAKDGDEDAEMLDIFGQEGGNEQAVTLQQEINEWARVQLEKIDADIEATNRRIADLGERKAKAEARAADSRTRFRLGYAGKKMGAYQLEKIRKTQTDAEATVRKTSDDLLRVQGKLTRLEELRDNVEFDTVRKFTEAKEKYRPRKPRKLGNRHYPPEHNLDSGDDSLSDAIRVNDEKERVEREKKGLSTNAKAPRACRRCQRCRYKENFSGDKQIRPWLIHDKLDEIAALKAELAKYQEKSTVSVGTENPLSGITGYGPPTQKLARQNWALMVRGHPPRPPLPSPTAGDDSISTVKRKSPAESNDAEPSQPAKRQRQTGSSPSKQYSFQNETAETLAGPSKRGRKLGQTCSTRTTRPIKQQILSAIQEEQNQPSDPSAYPFTFRYPPEDSTNPTQPSAADQLQTNVVSVSNPKLWWAQTISDRGGQLPANILYMPDWPRWASRMNEKQELWFNALYSAGIQIPIVQGKSIEDDGGVEPIWPSWTRVEEELNETQKDHLMRASRGDFEIREFHDQEGIAQGTVDWQSADAQVQSRRQSPAQ</sequence>
<dbReference type="InterPro" id="IPR000595">
    <property type="entry name" value="cNMP-bd_dom"/>
</dbReference>
<dbReference type="PROSITE" id="PS00889">
    <property type="entry name" value="CNMP_BINDING_2"/>
    <property type="match status" value="1"/>
</dbReference>
<dbReference type="EMBL" id="MIKG01000015">
    <property type="protein sequence ID" value="RAO71332.1"/>
    <property type="molecule type" value="Genomic_DNA"/>
</dbReference>
<evidence type="ECO:0000256" key="7">
    <source>
        <dbReference type="ARBA" id="ARBA00023286"/>
    </source>
</evidence>
<keyword evidence="8" id="KW-0407">Ion channel</keyword>
<dbReference type="GO" id="GO:0005221">
    <property type="term" value="F:intracellularly cyclic nucleotide-activated monoatomic cation channel activity"/>
    <property type="evidence" value="ECO:0007669"/>
    <property type="project" value="InterPro"/>
</dbReference>
<evidence type="ECO:0000259" key="11">
    <source>
        <dbReference type="PROSITE" id="PS50042"/>
    </source>
</evidence>
<feature type="region of interest" description="Disordered" evidence="10">
    <location>
        <begin position="745"/>
        <end position="774"/>
    </location>
</feature>
<keyword evidence="2" id="KW-0813">Transport</keyword>
<feature type="domain" description="Cyclic nucleotide-binding" evidence="11">
    <location>
        <begin position="65"/>
        <end position="182"/>
    </location>
</feature>
<dbReference type="InterPro" id="IPR050866">
    <property type="entry name" value="CNG_cation_channel"/>
</dbReference>
<feature type="region of interest" description="Disordered" evidence="10">
    <location>
        <begin position="194"/>
        <end position="226"/>
    </location>
</feature>
<evidence type="ECO:0000256" key="4">
    <source>
        <dbReference type="ARBA" id="ARBA00022989"/>
    </source>
</evidence>
<keyword evidence="13" id="KW-1185">Reference proteome</keyword>
<feature type="region of interest" description="Disordered" evidence="10">
    <location>
        <begin position="879"/>
        <end position="1006"/>
    </location>
</feature>
<feature type="compositionally biased region" description="Polar residues" evidence="10">
    <location>
        <begin position="519"/>
        <end position="534"/>
    </location>
</feature>
<proteinExistence type="predicted"/>
<keyword evidence="3" id="KW-0812">Transmembrane</keyword>
<dbReference type="Proteomes" id="UP000249363">
    <property type="component" value="Unassembled WGS sequence"/>
</dbReference>
<comment type="caution">
    <text evidence="12">The sequence shown here is derived from an EMBL/GenBank/DDBJ whole genome shotgun (WGS) entry which is preliminary data.</text>
</comment>
<feature type="coiled-coil region" evidence="9">
    <location>
        <begin position="645"/>
        <end position="679"/>
    </location>
</feature>
<evidence type="ECO:0000256" key="3">
    <source>
        <dbReference type="ARBA" id="ARBA00022692"/>
    </source>
</evidence>
<dbReference type="PROSITE" id="PS50042">
    <property type="entry name" value="CNMP_BINDING_3"/>
    <property type="match status" value="2"/>
</dbReference>
<gene>
    <name evidence="12" type="ORF">BHQ10_007344</name>
</gene>
<feature type="compositionally biased region" description="Polar residues" evidence="10">
    <location>
        <begin position="995"/>
        <end position="1006"/>
    </location>
</feature>
<feature type="region of interest" description="Disordered" evidence="10">
    <location>
        <begin position="592"/>
        <end position="613"/>
    </location>
</feature>
<dbReference type="OrthoDB" id="421226at2759"/>
<keyword evidence="5" id="KW-0406">Ion transport</keyword>
<keyword evidence="9" id="KW-0175">Coiled coil</keyword>
<dbReference type="InterPro" id="IPR018488">
    <property type="entry name" value="cNMP-bd_CS"/>
</dbReference>
<evidence type="ECO:0000256" key="1">
    <source>
        <dbReference type="ARBA" id="ARBA00004141"/>
    </source>
</evidence>
<dbReference type="GeneID" id="63796559"/>
<evidence type="ECO:0000256" key="8">
    <source>
        <dbReference type="ARBA" id="ARBA00023303"/>
    </source>
</evidence>
<evidence type="ECO:0000256" key="10">
    <source>
        <dbReference type="SAM" id="MobiDB-lite"/>
    </source>
</evidence>
<evidence type="ECO:0000313" key="13">
    <source>
        <dbReference type="Proteomes" id="UP000249363"/>
    </source>
</evidence>
<dbReference type="CDD" id="cd00038">
    <property type="entry name" value="CAP_ED"/>
    <property type="match status" value="2"/>
</dbReference>
<dbReference type="PANTHER" id="PTHR45638">
    <property type="entry name" value="CYCLIC NUCLEOTIDE-GATED CATION CHANNEL SUBUNIT A"/>
    <property type="match status" value="1"/>
</dbReference>
<dbReference type="STRING" id="1196081.A0A364L6A4"/>
<dbReference type="Pfam" id="PF00027">
    <property type="entry name" value="cNMP_binding"/>
    <property type="match status" value="2"/>
</dbReference>
<feature type="domain" description="Cyclic nucleotide-binding" evidence="11">
    <location>
        <begin position="267"/>
        <end position="399"/>
    </location>
</feature>
<accession>A0A364L6A4</accession>
<feature type="region of interest" description="Disordered" evidence="10">
    <location>
        <begin position="489"/>
        <end position="534"/>
    </location>
</feature>
<feature type="compositionally biased region" description="Polar residues" evidence="10">
    <location>
        <begin position="923"/>
        <end position="939"/>
    </location>
</feature>
<dbReference type="PANTHER" id="PTHR45638:SF11">
    <property type="entry name" value="CYCLIC NUCLEOTIDE-GATED CATION CHANNEL SUBUNIT A"/>
    <property type="match status" value="1"/>
</dbReference>
<evidence type="ECO:0000256" key="5">
    <source>
        <dbReference type="ARBA" id="ARBA00023065"/>
    </source>
</evidence>
<protein>
    <recommendedName>
        <fullName evidence="11">Cyclic nucleotide-binding domain-containing protein</fullName>
    </recommendedName>
</protein>
<feature type="compositionally biased region" description="Polar residues" evidence="10">
    <location>
        <begin position="954"/>
        <end position="981"/>
    </location>
</feature>
<evidence type="ECO:0000256" key="9">
    <source>
        <dbReference type="SAM" id="Coils"/>
    </source>
</evidence>
<dbReference type="Pfam" id="PF16643">
    <property type="entry name" value="cNMPbd_u2"/>
    <property type="match status" value="1"/>
</dbReference>
<evidence type="ECO:0000256" key="6">
    <source>
        <dbReference type="ARBA" id="ARBA00023136"/>
    </source>
</evidence>
<dbReference type="GO" id="GO:0016020">
    <property type="term" value="C:membrane"/>
    <property type="evidence" value="ECO:0007669"/>
    <property type="project" value="UniProtKB-SubCell"/>
</dbReference>
<dbReference type="Gene3D" id="2.60.120.10">
    <property type="entry name" value="Jelly Rolls"/>
    <property type="match status" value="2"/>
</dbReference>
<feature type="compositionally biased region" description="Basic residues" evidence="10">
    <location>
        <begin position="747"/>
        <end position="757"/>
    </location>
</feature>
<dbReference type="RefSeq" id="XP_040735847.1">
    <property type="nucleotide sequence ID" value="XM_040880029.1"/>
</dbReference>
<keyword evidence="7" id="KW-1071">Ligand-gated ion channel</keyword>
<organism evidence="12 13">
    <name type="scientific">Talaromyces amestolkiae</name>
    <dbReference type="NCBI Taxonomy" id="1196081"/>
    <lineage>
        <taxon>Eukaryota</taxon>
        <taxon>Fungi</taxon>
        <taxon>Dikarya</taxon>
        <taxon>Ascomycota</taxon>
        <taxon>Pezizomycotina</taxon>
        <taxon>Eurotiomycetes</taxon>
        <taxon>Eurotiomycetidae</taxon>
        <taxon>Eurotiales</taxon>
        <taxon>Trichocomaceae</taxon>
        <taxon>Talaromyces</taxon>
        <taxon>Talaromyces sect. Talaromyces</taxon>
    </lineage>
</organism>
<reference evidence="12 13" key="1">
    <citation type="journal article" date="2017" name="Biotechnol. Biofuels">
        <title>Differential beta-glucosidase expression as a function of carbon source availability in Talaromyces amestolkiae: a genomic and proteomic approach.</title>
        <authorList>
            <person name="de Eugenio L.I."/>
            <person name="Mendez-Liter J.A."/>
            <person name="Nieto-Dominguez M."/>
            <person name="Alonso L."/>
            <person name="Gil-Munoz J."/>
            <person name="Barriuso J."/>
            <person name="Prieto A."/>
            <person name="Martinez M.J."/>
        </authorList>
    </citation>
    <scope>NUCLEOTIDE SEQUENCE [LARGE SCALE GENOMIC DNA]</scope>
    <source>
        <strain evidence="12 13">CIB</strain>
    </source>
</reference>
<keyword evidence="4" id="KW-1133">Transmembrane helix</keyword>
<dbReference type="AlphaFoldDB" id="A0A364L6A4"/>
<dbReference type="SUPFAM" id="SSF51206">
    <property type="entry name" value="cAMP-binding domain-like"/>
    <property type="match status" value="2"/>
</dbReference>
<evidence type="ECO:0000256" key="2">
    <source>
        <dbReference type="ARBA" id="ARBA00022448"/>
    </source>
</evidence>
<feature type="region of interest" description="Disordered" evidence="10">
    <location>
        <begin position="444"/>
        <end position="471"/>
    </location>
</feature>
<dbReference type="InterPro" id="IPR018490">
    <property type="entry name" value="cNMP-bd_dom_sf"/>
</dbReference>